<evidence type="ECO:0000256" key="7">
    <source>
        <dbReference type="ARBA" id="ARBA00024033"/>
    </source>
</evidence>
<evidence type="ECO:0000256" key="2">
    <source>
        <dbReference type="ARBA" id="ARBA00022475"/>
    </source>
</evidence>
<evidence type="ECO:0000313" key="10">
    <source>
        <dbReference type="Proteomes" id="UP001597171"/>
    </source>
</evidence>
<keyword evidence="2" id="KW-1003">Cell membrane</keyword>
<keyword evidence="4 8" id="KW-0812">Transmembrane</keyword>
<keyword evidence="3 9" id="KW-0808">Transferase</keyword>
<name>A0ABW3Z4J4_9HYPH</name>
<keyword evidence="6 8" id="KW-0472">Membrane</keyword>
<dbReference type="RefSeq" id="WP_378774403.1">
    <property type="nucleotide sequence ID" value="NZ_JBHTMX010000017.1"/>
</dbReference>
<proteinExistence type="inferred from homology"/>
<comment type="caution">
    <text evidence="9">The sequence shown here is derived from an EMBL/GenBank/DDBJ whole genome shotgun (WGS) entry which is preliminary data.</text>
</comment>
<feature type="transmembrane region" description="Helical" evidence="8">
    <location>
        <begin position="272"/>
        <end position="293"/>
    </location>
</feature>
<reference evidence="10" key="1">
    <citation type="journal article" date="2019" name="Int. J. Syst. Evol. Microbiol.">
        <title>The Global Catalogue of Microorganisms (GCM) 10K type strain sequencing project: providing services to taxonomists for standard genome sequencing and annotation.</title>
        <authorList>
            <consortium name="The Broad Institute Genomics Platform"/>
            <consortium name="The Broad Institute Genome Sequencing Center for Infectious Disease"/>
            <person name="Wu L."/>
            <person name="Ma J."/>
        </authorList>
    </citation>
    <scope>NUCLEOTIDE SEQUENCE [LARGE SCALE GENOMIC DNA]</scope>
    <source>
        <strain evidence="10">CCUG 61696</strain>
    </source>
</reference>
<evidence type="ECO:0000256" key="4">
    <source>
        <dbReference type="ARBA" id="ARBA00022692"/>
    </source>
</evidence>
<evidence type="ECO:0000313" key="9">
    <source>
        <dbReference type="EMBL" id="MFD1331199.1"/>
    </source>
</evidence>
<evidence type="ECO:0000256" key="5">
    <source>
        <dbReference type="ARBA" id="ARBA00022989"/>
    </source>
</evidence>
<comment type="subcellular location">
    <subcellularLocation>
        <location evidence="1">Cell membrane</location>
        <topology evidence="1">Multi-pass membrane protein</topology>
    </subcellularLocation>
</comment>
<evidence type="ECO:0000256" key="8">
    <source>
        <dbReference type="SAM" id="Phobius"/>
    </source>
</evidence>
<feature type="transmembrane region" description="Helical" evidence="8">
    <location>
        <begin position="313"/>
        <end position="334"/>
    </location>
</feature>
<protein>
    <submittedName>
        <fullName evidence="9">Glycosyltransferase family 87 protein</fullName>
        <ecNumber evidence="9">2.4.-.-</ecNumber>
    </submittedName>
</protein>
<dbReference type="InterPro" id="IPR018584">
    <property type="entry name" value="GT87"/>
</dbReference>
<keyword evidence="9" id="KW-0328">Glycosyltransferase</keyword>
<evidence type="ECO:0000256" key="1">
    <source>
        <dbReference type="ARBA" id="ARBA00004651"/>
    </source>
</evidence>
<dbReference type="Proteomes" id="UP001597171">
    <property type="component" value="Unassembled WGS sequence"/>
</dbReference>
<comment type="similarity">
    <text evidence="7">Belongs to the glycosyltransferase 87 family.</text>
</comment>
<dbReference type="Pfam" id="PF09594">
    <property type="entry name" value="GT87"/>
    <property type="match status" value="1"/>
</dbReference>
<accession>A0ABW3Z4J4</accession>
<keyword evidence="10" id="KW-1185">Reference proteome</keyword>
<sequence length="396" mass="41969">MASSARRLLIETTVIGQAFAAVLFLRFFLPAGGWEDVTGHPIGRDFLNVWGAPRVVAEHGAAALADLARYPLLLEQQFGQTLKMFFNWSYPPHALIVLAPFSWAPYGVALGLWTLGGLGAFAFVVRAGLPAERRRVAIAAAVLSPAAFWCVATGQNGLLLGALVLGAVLCLDRRPVVAGVLIGLLTIKPQLGLLIPVALIAAGAWRTIFAAAATALALALCALALYGLEPWRLWLTTTAGYQFALLTDIVAFHRYMMVSIAASGGIAGLPPVLIWPLQGLGAALAAVAVWTTFRRTDDPATRALVLSIGAALATPYAFNYDLTAMTGATIWLLSRRGELGPWERRVFGLMLLSPVAIVPLHMIGAPIAPLILLAGLWIVTPRRAVPAAEPLSAAQP</sequence>
<evidence type="ECO:0000256" key="6">
    <source>
        <dbReference type="ARBA" id="ARBA00023136"/>
    </source>
</evidence>
<gene>
    <name evidence="9" type="ORF">ACFQ4O_04235</name>
</gene>
<feature type="transmembrane region" description="Helical" evidence="8">
    <location>
        <begin position="346"/>
        <end position="379"/>
    </location>
</feature>
<feature type="transmembrane region" description="Helical" evidence="8">
    <location>
        <begin position="12"/>
        <end position="29"/>
    </location>
</feature>
<dbReference type="GO" id="GO:0016757">
    <property type="term" value="F:glycosyltransferase activity"/>
    <property type="evidence" value="ECO:0007669"/>
    <property type="project" value="UniProtKB-KW"/>
</dbReference>
<feature type="transmembrane region" description="Helical" evidence="8">
    <location>
        <begin position="103"/>
        <end position="124"/>
    </location>
</feature>
<dbReference type="EC" id="2.4.-.-" evidence="9"/>
<dbReference type="EMBL" id="JBHTMX010000017">
    <property type="protein sequence ID" value="MFD1331199.1"/>
    <property type="molecule type" value="Genomic_DNA"/>
</dbReference>
<keyword evidence="5 8" id="KW-1133">Transmembrane helix</keyword>
<organism evidence="9 10">
    <name type="scientific">Methylopila musalis</name>
    <dbReference type="NCBI Taxonomy" id="1134781"/>
    <lineage>
        <taxon>Bacteria</taxon>
        <taxon>Pseudomonadati</taxon>
        <taxon>Pseudomonadota</taxon>
        <taxon>Alphaproteobacteria</taxon>
        <taxon>Hyphomicrobiales</taxon>
        <taxon>Methylopilaceae</taxon>
        <taxon>Methylopila</taxon>
    </lineage>
</organism>
<evidence type="ECO:0000256" key="3">
    <source>
        <dbReference type="ARBA" id="ARBA00022679"/>
    </source>
</evidence>
<feature type="transmembrane region" description="Helical" evidence="8">
    <location>
        <begin position="175"/>
        <end position="201"/>
    </location>
</feature>
<feature type="transmembrane region" description="Helical" evidence="8">
    <location>
        <begin position="208"/>
        <end position="227"/>
    </location>
</feature>
<feature type="transmembrane region" description="Helical" evidence="8">
    <location>
        <begin position="136"/>
        <end position="169"/>
    </location>
</feature>